<evidence type="ECO:0000259" key="3">
    <source>
        <dbReference type="PROSITE" id="PS50835"/>
    </source>
</evidence>
<dbReference type="EMBL" id="JAAWVN010023120">
    <property type="protein sequence ID" value="MBN3293790.1"/>
    <property type="molecule type" value="Genomic_DNA"/>
</dbReference>
<dbReference type="InterPro" id="IPR036179">
    <property type="entry name" value="Ig-like_dom_sf"/>
</dbReference>
<keyword evidence="2" id="KW-1133">Transmembrane helix</keyword>
<feature type="domain" description="Ig-like" evidence="3">
    <location>
        <begin position="1"/>
        <end position="98"/>
    </location>
</feature>
<evidence type="ECO:0000313" key="5">
    <source>
        <dbReference type="Proteomes" id="UP001166052"/>
    </source>
</evidence>
<dbReference type="SMART" id="SM00409">
    <property type="entry name" value="IG"/>
    <property type="match status" value="4"/>
</dbReference>
<dbReference type="CDD" id="cd00098">
    <property type="entry name" value="IgC1"/>
    <property type="match status" value="1"/>
</dbReference>
<comment type="caution">
    <text evidence="4">The sequence shown here is derived from an EMBL/GenBank/DDBJ whole genome shotgun (WGS) entry which is preliminary data.</text>
</comment>
<sequence>MEVKSALGKMVTLTCPIHFEEDGPVPKLVVHWRNPNESLVCSFIKHKESSSCLPGYSFSYKTGSFSLTLERVSEVDIGTHICSVYKTTEHYDYNIHVNKETVMAKPKRQFSHTPQLEDIRLTNGRMCTRRVLSMSGFCRFKYSASPECLLRGSVCQVHSDLKPPRAEHRRKNLLYSIQRACHSKGRPPMLLLFALTFAAPSRGQRQDNDIEFLSLPHQTMTIYGVLGDNITLSCSFRRRGEWFRAYWYENDTVNREVKPTCSITDSDRNISTCTLSFILHNISLAQSGRSYKCVVENVEEQPPKLWTDQSQTFYVRAAPSRPTVSSEGGQVLGYKLNISCLAHRFYPSNISMTWFLNHQPVIATDVEDVTMNADGTFTAVSHLSFLLTAEHLSGTVTCQVSHEALQQPLKTDLLLDVKCKCKINHSSFTFNSTGRQCEMTSEANFQEIPSSPVRVLANSYFELRCTADSNPNSSIYWTSARGQGRIDQAHGRELSWTHIQEAQSNDYWCLAENALGNASKSITLVVLQPDGLSPLKLLTVVIVVITLILILLAIFFYVINNWKQTGEPHPARSSSSAPVSQKEESSTESDVPNDYEIPYADIVISARDSGMLEDRRLPEFVVCAYAVQDEGTDVLNSAYQFADKDTKDRLQVGPLEVTRKLSTGSEYAVINYSSHPPGSPKRRKSFPFV</sequence>
<dbReference type="Gene3D" id="2.60.40.10">
    <property type="entry name" value="Immunoglobulins"/>
    <property type="match status" value="4"/>
</dbReference>
<dbReference type="InterPro" id="IPR013783">
    <property type="entry name" value="Ig-like_fold"/>
</dbReference>
<evidence type="ECO:0000256" key="1">
    <source>
        <dbReference type="SAM" id="MobiDB-lite"/>
    </source>
</evidence>
<dbReference type="Pfam" id="PF07654">
    <property type="entry name" value="C1-set"/>
    <property type="match status" value="1"/>
</dbReference>
<feature type="transmembrane region" description="Helical" evidence="2">
    <location>
        <begin position="537"/>
        <end position="559"/>
    </location>
</feature>
<dbReference type="PANTHER" id="PTHR45889">
    <property type="entry name" value="IG-LIKE DOMAIN-CONTAINING PROTEIN"/>
    <property type="match status" value="1"/>
</dbReference>
<feature type="non-terminal residue" evidence="4">
    <location>
        <position position="689"/>
    </location>
</feature>
<name>A0ABS2Z5P0_POLSE</name>
<keyword evidence="2" id="KW-0812">Transmembrane</keyword>
<feature type="non-terminal residue" evidence="4">
    <location>
        <position position="1"/>
    </location>
</feature>
<feature type="domain" description="Ig-like" evidence="3">
    <location>
        <begin position="443"/>
        <end position="523"/>
    </location>
</feature>
<dbReference type="InterPro" id="IPR003597">
    <property type="entry name" value="Ig_C1-set"/>
</dbReference>
<feature type="domain" description="Ig-like" evidence="3">
    <location>
        <begin position="303"/>
        <end position="410"/>
    </location>
</feature>
<dbReference type="SMART" id="SM00407">
    <property type="entry name" value="IGc1"/>
    <property type="match status" value="1"/>
</dbReference>
<dbReference type="PANTHER" id="PTHR45889:SF8">
    <property type="entry name" value="IG-LIKE DOMAIN-CONTAINING PROTEIN"/>
    <property type="match status" value="1"/>
</dbReference>
<dbReference type="PROSITE" id="PS50835">
    <property type="entry name" value="IG_LIKE"/>
    <property type="match status" value="4"/>
</dbReference>
<dbReference type="SMART" id="SM00408">
    <property type="entry name" value="IGc2"/>
    <property type="match status" value="2"/>
</dbReference>
<dbReference type="InterPro" id="IPR007110">
    <property type="entry name" value="Ig-like_dom"/>
</dbReference>
<dbReference type="Pfam" id="PF13927">
    <property type="entry name" value="Ig_3"/>
    <property type="match status" value="1"/>
</dbReference>
<feature type="region of interest" description="Disordered" evidence="1">
    <location>
        <begin position="567"/>
        <end position="593"/>
    </location>
</feature>
<feature type="domain" description="Ig-like" evidence="3">
    <location>
        <begin position="216"/>
        <end position="297"/>
    </location>
</feature>
<accession>A0ABS2Z5P0</accession>
<evidence type="ECO:0000313" key="4">
    <source>
        <dbReference type="EMBL" id="MBN3293790.1"/>
    </source>
</evidence>
<proteinExistence type="predicted"/>
<dbReference type="Proteomes" id="UP001166052">
    <property type="component" value="Unassembled WGS sequence"/>
</dbReference>
<dbReference type="InterPro" id="IPR003598">
    <property type="entry name" value="Ig_sub2"/>
</dbReference>
<evidence type="ECO:0000256" key="2">
    <source>
        <dbReference type="SAM" id="Phobius"/>
    </source>
</evidence>
<protein>
    <submittedName>
        <fullName evidence="4">SHPS1 phosphatase</fullName>
    </submittedName>
</protein>
<organism evidence="4 5">
    <name type="scientific">Polypterus senegalus</name>
    <name type="common">Senegal bichir</name>
    <dbReference type="NCBI Taxonomy" id="55291"/>
    <lineage>
        <taxon>Eukaryota</taxon>
        <taxon>Metazoa</taxon>
        <taxon>Chordata</taxon>
        <taxon>Craniata</taxon>
        <taxon>Vertebrata</taxon>
        <taxon>Euteleostomi</taxon>
        <taxon>Actinopterygii</taxon>
        <taxon>Polypteriformes</taxon>
        <taxon>Polypteridae</taxon>
        <taxon>Polypterus</taxon>
    </lineage>
</organism>
<keyword evidence="5" id="KW-1185">Reference proteome</keyword>
<keyword evidence="2" id="KW-0472">Membrane</keyword>
<dbReference type="SUPFAM" id="SSF48726">
    <property type="entry name" value="Immunoglobulin"/>
    <property type="match status" value="4"/>
</dbReference>
<dbReference type="InterPro" id="IPR003599">
    <property type="entry name" value="Ig_sub"/>
</dbReference>
<reference evidence="4" key="1">
    <citation type="journal article" date="2021" name="Cell">
        <title>Tracing the genetic footprints of vertebrate landing in non-teleost ray-finned fishes.</title>
        <authorList>
            <person name="Bi X."/>
            <person name="Wang K."/>
            <person name="Yang L."/>
            <person name="Pan H."/>
            <person name="Jiang H."/>
            <person name="Wei Q."/>
            <person name="Fang M."/>
            <person name="Yu H."/>
            <person name="Zhu C."/>
            <person name="Cai Y."/>
            <person name="He Y."/>
            <person name="Gan X."/>
            <person name="Zeng H."/>
            <person name="Yu D."/>
            <person name="Zhu Y."/>
            <person name="Jiang H."/>
            <person name="Qiu Q."/>
            <person name="Yang H."/>
            <person name="Zhang Y.E."/>
            <person name="Wang W."/>
            <person name="Zhu M."/>
            <person name="He S."/>
            <person name="Zhang G."/>
        </authorList>
    </citation>
    <scope>NUCLEOTIDE SEQUENCE</scope>
    <source>
        <strain evidence="4">Bchr_001</strain>
    </source>
</reference>
<gene>
    <name evidence="4" type="primary">Sirpa_2</name>
    <name evidence="4" type="ORF">GTO92_0000861</name>
</gene>